<name>A0AAE1LN20_9NEOP</name>
<feature type="compositionally biased region" description="Pro residues" evidence="1">
    <location>
        <begin position="1"/>
        <end position="10"/>
    </location>
</feature>
<accession>A0AAE1LN20</accession>
<feature type="region of interest" description="Disordered" evidence="1">
    <location>
        <begin position="1"/>
        <end position="27"/>
    </location>
</feature>
<evidence type="ECO:0000313" key="3">
    <source>
        <dbReference type="Proteomes" id="UP001219518"/>
    </source>
</evidence>
<feature type="compositionally biased region" description="Polar residues" evidence="1">
    <location>
        <begin position="86"/>
        <end position="101"/>
    </location>
</feature>
<dbReference type="Proteomes" id="UP001219518">
    <property type="component" value="Unassembled WGS sequence"/>
</dbReference>
<keyword evidence="3" id="KW-1185">Reference proteome</keyword>
<reference evidence="2" key="2">
    <citation type="journal article" date="2023" name="BMC Genomics">
        <title>Pest status, molecular evolution, and epigenetic factors derived from the genome assembly of Frankliniella fusca, a thysanopteran phytovirus vector.</title>
        <authorList>
            <person name="Catto M.A."/>
            <person name="Labadie P.E."/>
            <person name="Jacobson A.L."/>
            <person name="Kennedy G.G."/>
            <person name="Srinivasan R."/>
            <person name="Hunt B.G."/>
        </authorList>
    </citation>
    <scope>NUCLEOTIDE SEQUENCE</scope>
    <source>
        <strain evidence="2">PL_HMW_Pooled</strain>
    </source>
</reference>
<dbReference type="GO" id="GO:0005840">
    <property type="term" value="C:ribosome"/>
    <property type="evidence" value="ECO:0007669"/>
    <property type="project" value="UniProtKB-KW"/>
</dbReference>
<dbReference type="AlphaFoldDB" id="A0AAE1LN20"/>
<keyword evidence="2" id="KW-0687">Ribonucleoprotein</keyword>
<feature type="compositionally biased region" description="Basic and acidic residues" evidence="1">
    <location>
        <begin position="102"/>
        <end position="112"/>
    </location>
</feature>
<feature type="non-terminal residue" evidence="2">
    <location>
        <position position="148"/>
    </location>
</feature>
<reference evidence="2" key="1">
    <citation type="submission" date="2021-07" db="EMBL/GenBank/DDBJ databases">
        <authorList>
            <person name="Catto M.A."/>
            <person name="Jacobson A."/>
            <person name="Kennedy G."/>
            <person name="Labadie P."/>
            <person name="Hunt B.G."/>
            <person name="Srinivasan R."/>
        </authorList>
    </citation>
    <scope>NUCLEOTIDE SEQUENCE</scope>
    <source>
        <strain evidence="2">PL_HMW_Pooled</strain>
        <tissue evidence="2">Head</tissue>
    </source>
</reference>
<comment type="caution">
    <text evidence="2">The sequence shown here is derived from an EMBL/GenBank/DDBJ whole genome shotgun (WGS) entry which is preliminary data.</text>
</comment>
<organism evidence="2 3">
    <name type="scientific">Frankliniella fusca</name>
    <dbReference type="NCBI Taxonomy" id="407009"/>
    <lineage>
        <taxon>Eukaryota</taxon>
        <taxon>Metazoa</taxon>
        <taxon>Ecdysozoa</taxon>
        <taxon>Arthropoda</taxon>
        <taxon>Hexapoda</taxon>
        <taxon>Insecta</taxon>
        <taxon>Pterygota</taxon>
        <taxon>Neoptera</taxon>
        <taxon>Paraneoptera</taxon>
        <taxon>Thysanoptera</taxon>
        <taxon>Terebrantia</taxon>
        <taxon>Thripoidea</taxon>
        <taxon>Thripidae</taxon>
        <taxon>Frankliniella</taxon>
    </lineage>
</organism>
<sequence>MPRPPLPPERVPGRIGYSRDTTRQRGGTGTELWVTWRNLHAVGYSQQISAAVCGSIPVLHVCDCEHEPSGARQDGSGVRVLETRPGSGTDTGAGTRMSQISRGEEEFREPARPGEVTASQGDKETEITTSRRPKLFSYSVGKSFRKLT</sequence>
<proteinExistence type="predicted"/>
<evidence type="ECO:0000256" key="1">
    <source>
        <dbReference type="SAM" id="MobiDB-lite"/>
    </source>
</evidence>
<gene>
    <name evidence="2" type="ORF">KUF71_013637</name>
</gene>
<evidence type="ECO:0000313" key="2">
    <source>
        <dbReference type="EMBL" id="KAK3925430.1"/>
    </source>
</evidence>
<dbReference type="EMBL" id="JAHWGI010001227">
    <property type="protein sequence ID" value="KAK3925430.1"/>
    <property type="molecule type" value="Genomic_DNA"/>
</dbReference>
<feature type="region of interest" description="Disordered" evidence="1">
    <location>
        <begin position="68"/>
        <end position="132"/>
    </location>
</feature>
<protein>
    <submittedName>
        <fullName evidence="2">30S ribosomal protein S17</fullName>
    </submittedName>
</protein>
<keyword evidence="2" id="KW-0689">Ribosomal protein</keyword>